<reference evidence="1 2" key="1">
    <citation type="submission" date="2016-10" db="EMBL/GenBank/DDBJ databases">
        <title>The whole genome sequencing and assembly of Aeribacillus pallidus KCTC3564 strain.</title>
        <authorList>
            <person name="Lee Y.-J."/>
            <person name="Park M.-K."/>
            <person name="Yi H."/>
            <person name="Bahn Y.-S."/>
            <person name="Kim J.F."/>
            <person name="Lee D.-W."/>
        </authorList>
    </citation>
    <scope>NUCLEOTIDE SEQUENCE [LARGE SCALE GENOMIC DNA]</scope>
    <source>
        <strain evidence="1 2">KCTC3564</strain>
    </source>
</reference>
<dbReference type="EMBL" id="CP017703">
    <property type="protein sequence ID" value="ASS92166.1"/>
    <property type="molecule type" value="Genomic_DNA"/>
</dbReference>
<sequence>MMSVFKIERGKFYTLLGIGGCGKTTMIEDDVVEFTKKRLTCVDKGFRLNEPVYVMIFSFSFQFTYVNIALQSVRKYNSKGYTTDALLG</sequence>
<dbReference type="AlphaFoldDB" id="A0A223EA79"/>
<dbReference type="Proteomes" id="UP000214606">
    <property type="component" value="Chromosome"/>
</dbReference>
<gene>
    <name evidence="1" type="ORF">AP3564_19525</name>
</gene>
<dbReference type="KEGG" id="apak:AP3564_19525"/>
<dbReference type="RefSeq" id="WP_094246346.1">
    <property type="nucleotide sequence ID" value="NZ_CP017703.1"/>
</dbReference>
<proteinExistence type="predicted"/>
<evidence type="ECO:0000313" key="1">
    <source>
        <dbReference type="EMBL" id="ASS92166.1"/>
    </source>
</evidence>
<protein>
    <submittedName>
        <fullName evidence="1">Uncharacterized protein</fullName>
    </submittedName>
</protein>
<evidence type="ECO:0000313" key="2">
    <source>
        <dbReference type="Proteomes" id="UP000214606"/>
    </source>
</evidence>
<accession>A0A223EA79</accession>
<organism evidence="1 2">
    <name type="scientific">Aeribacillus pallidus</name>
    <dbReference type="NCBI Taxonomy" id="33936"/>
    <lineage>
        <taxon>Bacteria</taxon>
        <taxon>Bacillati</taxon>
        <taxon>Bacillota</taxon>
        <taxon>Bacilli</taxon>
        <taxon>Bacillales</taxon>
        <taxon>Bacillaceae</taxon>
        <taxon>Aeribacillus</taxon>
    </lineage>
</organism>
<name>A0A223EA79_9BACI</name>